<feature type="domain" description="Importin N-terminal" evidence="9">
    <location>
        <begin position="1585"/>
        <end position="1651"/>
    </location>
</feature>
<evidence type="ECO:0000259" key="9">
    <source>
        <dbReference type="PROSITE" id="PS50166"/>
    </source>
</evidence>
<dbReference type="SUPFAM" id="SSF48371">
    <property type="entry name" value="ARM repeat"/>
    <property type="match status" value="1"/>
</dbReference>
<feature type="region of interest" description="Disordered" evidence="8">
    <location>
        <begin position="686"/>
        <end position="845"/>
    </location>
</feature>
<evidence type="ECO:0000256" key="7">
    <source>
        <dbReference type="ARBA" id="ARBA00023242"/>
    </source>
</evidence>
<dbReference type="SMART" id="SM01051">
    <property type="entry name" value="CAMSAP_CKK"/>
    <property type="match status" value="1"/>
</dbReference>
<feature type="compositionally biased region" description="Low complexity" evidence="8">
    <location>
        <begin position="962"/>
        <end position="986"/>
    </location>
</feature>
<feature type="compositionally biased region" description="Basic and acidic residues" evidence="8">
    <location>
        <begin position="155"/>
        <end position="167"/>
    </location>
</feature>
<feature type="region of interest" description="Disordered" evidence="8">
    <location>
        <begin position="859"/>
        <end position="999"/>
    </location>
</feature>
<keyword evidence="6" id="KW-0653">Protein transport</keyword>
<dbReference type="Gene3D" id="1.25.10.10">
    <property type="entry name" value="Leucine-rich Repeat Variant"/>
    <property type="match status" value="2"/>
</dbReference>
<feature type="compositionally biased region" description="Low complexity" evidence="8">
    <location>
        <begin position="39"/>
        <end position="56"/>
    </location>
</feature>
<feature type="compositionally biased region" description="Polar residues" evidence="8">
    <location>
        <begin position="1413"/>
        <end position="1422"/>
    </location>
</feature>
<feature type="compositionally biased region" description="Polar residues" evidence="8">
    <location>
        <begin position="2615"/>
        <end position="2634"/>
    </location>
</feature>
<dbReference type="SUPFAM" id="SSF50346">
    <property type="entry name" value="PRC-barrel domain"/>
    <property type="match status" value="1"/>
</dbReference>
<dbReference type="GO" id="GO:0005049">
    <property type="term" value="F:nuclear export signal receptor activity"/>
    <property type="evidence" value="ECO:0000318"/>
    <property type="project" value="GO_Central"/>
</dbReference>
<dbReference type="RefSeq" id="XP_001748284.1">
    <property type="nucleotide sequence ID" value="XM_001748232.1"/>
</dbReference>
<dbReference type="InterPro" id="IPR011989">
    <property type="entry name" value="ARM-like"/>
</dbReference>
<reference evidence="11 12" key="1">
    <citation type="journal article" date="2008" name="Nature">
        <title>The genome of the choanoflagellate Monosiga brevicollis and the origin of metazoans.</title>
        <authorList>
            <consortium name="JGI Sequencing"/>
            <person name="King N."/>
            <person name="Westbrook M.J."/>
            <person name="Young S.L."/>
            <person name="Kuo A."/>
            <person name="Abedin M."/>
            <person name="Chapman J."/>
            <person name="Fairclough S."/>
            <person name="Hellsten U."/>
            <person name="Isogai Y."/>
            <person name="Letunic I."/>
            <person name="Marr M."/>
            <person name="Pincus D."/>
            <person name="Putnam N."/>
            <person name="Rokas A."/>
            <person name="Wright K.J."/>
            <person name="Zuzow R."/>
            <person name="Dirks W."/>
            <person name="Good M."/>
            <person name="Goodstein D."/>
            <person name="Lemons D."/>
            <person name="Li W."/>
            <person name="Lyons J.B."/>
            <person name="Morris A."/>
            <person name="Nichols S."/>
            <person name="Richter D.J."/>
            <person name="Salamov A."/>
            <person name="Bork P."/>
            <person name="Lim W.A."/>
            <person name="Manning G."/>
            <person name="Miller W.T."/>
            <person name="McGinnis W."/>
            <person name="Shapiro H."/>
            <person name="Tjian R."/>
            <person name="Grigoriev I.V."/>
            <person name="Rokhsar D."/>
        </authorList>
    </citation>
    <scope>NUCLEOTIDE SEQUENCE [LARGE SCALE GENOMIC DNA]</scope>
    <source>
        <strain evidence="12">MX1 / ATCC 50154</strain>
    </source>
</reference>
<dbReference type="InterPro" id="IPR057947">
    <property type="entry name" value="TPR_XPO7/RBP17"/>
</dbReference>
<comment type="similarity">
    <text evidence="3">Belongs to the exportin family.</text>
</comment>
<feature type="compositionally biased region" description="Basic and acidic residues" evidence="8">
    <location>
        <begin position="721"/>
        <end position="734"/>
    </location>
</feature>
<dbReference type="PROSITE" id="PS50166">
    <property type="entry name" value="IMPORTIN_B_NT"/>
    <property type="match status" value="1"/>
</dbReference>
<dbReference type="GeneID" id="5893523"/>
<feature type="compositionally biased region" description="Basic and acidic residues" evidence="8">
    <location>
        <begin position="703"/>
        <end position="712"/>
    </location>
</feature>
<dbReference type="GO" id="GO:0005737">
    <property type="term" value="C:cytoplasm"/>
    <property type="evidence" value="ECO:0000318"/>
    <property type="project" value="GO_Central"/>
</dbReference>
<dbReference type="EMBL" id="CH991562">
    <property type="protein sequence ID" value="EDQ87045.1"/>
    <property type="molecule type" value="Genomic_DNA"/>
</dbReference>
<feature type="region of interest" description="Disordered" evidence="8">
    <location>
        <begin position="75"/>
        <end position="178"/>
    </location>
</feature>
<feature type="compositionally biased region" description="Low complexity" evidence="8">
    <location>
        <begin position="596"/>
        <end position="610"/>
    </location>
</feature>
<feature type="compositionally biased region" description="Basic and acidic residues" evidence="8">
    <location>
        <begin position="859"/>
        <end position="871"/>
    </location>
</feature>
<dbReference type="InParanoid" id="A9V6D4"/>
<dbReference type="InterPro" id="IPR038209">
    <property type="entry name" value="CKK_dom_sf"/>
</dbReference>
<dbReference type="GO" id="GO:0006611">
    <property type="term" value="P:protein export from nucleus"/>
    <property type="evidence" value="ECO:0000318"/>
    <property type="project" value="GO_Central"/>
</dbReference>
<sequence>MAQGSYLQQHQAQAKAHHFEAAAAARAMHTAMTQPPPSASSHIPHSLNSSHISHISHSPKIPFHHVISLQLTCSPMARPDPRSRPGSSHSGPSPDMAGLSHEAVLAAHTSKRPTSAAAMRRQHNRPYSARRSTDQSQLANTRRVVSARPQLSTTTDKHATVSREHPMRTTTTLQDEQPHADDLADLDRFEAMHVAPQTPPPRRTQSATSPANVKAGQARYSELVSHLRSPHSQCPPSVPSQYPPSVPPLPCLIHNLLASHLPCLSSSLSLFLAQKQQAEELRTTSGPANRRARPISALHAHKSSRPESNTSNLRRAGATPESDNPHSPGPSHYHSADARAPLQPTGQSPTEHPTSSHVQANDHRLPAHPNSGDARSHAHLHRQSLSRPIRDTNSAGSHRRPHASQHASPDWEDFDLVFGPEDRIYHHNDPRRHGDHGTEMDTPSDADEEPRSEPEATPPVASGPGTLPKPSPLQQQSLSSAPPADGNTNNFMSKAQPAVEPPTAATIEPLFPPPAATPNDAEDTVVVHFGKGYGTAARAPAPTHRASIPAPHTQTKKPIARPGRASLTVPAAHDSREVSALASTHFTVNMAPAFGSPSPVASADSPSPSAQRRGSTSSAMAYHTRLAEVLPKGRRSLPGPATASGRRLSVLINATLEASEQAERRQSQKANATVLAAARAAARAAAAPGAVDSPAEDAAGRPQPDHESRNEEQDLSNGDAVKMERGGDPNHSEDSDAEYEDEPDEEPDDTASRDSSQAPRVSVQIRRDGVDDEVLPALTRLESTTAMQRLRQVVAASLSSDSEHPDDDMTAPSARRNNGRSPFHPALRSPSPMQGTDEDRQDDDEVVVAAALKRLATKRSEMQHHAIERFRRSTSTLDVPTGVSLLEQEERNGATLSPEPGAGTSRHGITPPRQAAVNASPPGPGAGSPEHGMAPLPRRPTPSATTHFFARHMPQIEEQDASDSGSAAVSAGEVEPVQGPRASSAVRRNRRAVATSMSTAPGVQASLHLDRLVPLAPPNGPDHLQDSAAEIQNPHARRHLESAVQQVLNQQGAGQLDSSTQEGLVNSILRAFDAAQAPTGLSQRSLELHAQSSPTAGAPSRTVKYSGPRAINGDARLNGSDGHSDAERRSAQDLNRSLMSDESATTRSYTSGIASTAEMQRHHEHKHHQQQQHQYHQQQHHQQQQYQHHQQQQHQQQHQHHQQQQQQQQQQLQQQQQQQQQQSDPFQASSPRLAPGSATPNNEGRVRPTAVEFTVALSDTLPRERQAEDAAKRRERLLAVQRNRLAAQRRARSGEENTVSSHTTTARNGSHEQDNSSSNNNKNDSSSRYHHQRHHVAQDDSSDLYHGSVHDEATPSWAQQRHGGTVSVRYPASTADDEGPSMHSTSRTQYRDASSPTMRGRTRRSDRSRHGSNAPSGRSTAQPEGVPLPAVTLRDNRGICRNAIKSPACLGGGAINADRRGKALAAVEASSLAHFVVVLRDPNNLKFRAIYGLAPERPTVLQKVFGAGPKVIPADMVAQLFRYDSGAKEFKPLPSRDLSVCDGVAVSVLRRVATGIMDQASLTEFERICHVFYEGTTDAQERQQAQQILMSFDERPNALEQARTILEQSSQSYAQFIAASAITASVTKTMSPLTPADRLQLRSFLYEYLLTKPSVDQFIITEVTKCIARLTKVSWCDADEAGNFEARTILEDTARFFDRGDVYMTIGVMILNANVCEMSQSDSVRGMTKHRKISASFRDEVLFPIFQQSLNMIDAVTAKKVNVADPGRLLNWILQLTKNCLSFDFIGTAGDDSTDDLRTVQAPTAWRSTITQETLLPVLFQLYMNLEAPLSTHALGILVQMASIRRTIFNQEQRATHLDQLLQGICQIFQTQQGFKDPGNYHEFCRLLARLKTNFQLAELIASKYYEEIVTGMANFTIVSLTNWQYAPNSLHYVLGLWDRMIHGIPYLKPDHTHQHNLHVFAPRILDAFIQSRMSAVELVLQNQMDDPLEDQPLLETQLKQAAVIARCEYAEGCRMLVERFDAVGTTYMQNLTASGPSAPATRLAEGQMTWLVYIIGAVLGARSVSVLHDDQDQFDGELICRCLKLLNALQEQTQARNAPVSEQIDIAMINFFQQLRINYIGEHMNRSVRMQACLEQQLGLGDETALLNLIIEKIISNLRVWVDGDRILEQTLKLFSDFCLSFNVVRKLVKLQSVQFILANHTPSNFPFLVHALGRIMTHEFSEEDQRFEQFMAPLAAVGQQIAQQLQMNGSPRNMELRALALGFVRDLRGLVFACTTRSAYMMLFEWIYPDYLQLLVKCAGLFALDSDVANPILKCMCELVHNRNSRLQFGISSPNGILLFRETRRVACPTAPGYCVLGNMLQAYGEQLLQTSVPANGDVYREKYKGIAVCFNILRWALTGDYVNFGVFSLYGDAALDRALGIFFKMLAAIPLEDLNSYPKLSKGYYSLLQAVAKDHTHCFAQLPADLFSYVIATVADGIQSVTTTISTHCCTTLDFLITFVVTRRARSKPDMEASVIGNLLEQCNDKLGEMLYDMFASVMFEECRNQWSLSRPMLGHFEAVKMRLAQNLAGQKQQVVSEAFEGLMAKIEPNLSMKNRDRFTANLATFRRQATMISGGNGPSQNGTNYASSHNPDVMVS</sequence>
<evidence type="ECO:0000256" key="5">
    <source>
        <dbReference type="ARBA" id="ARBA00022490"/>
    </source>
</evidence>
<feature type="compositionally biased region" description="Polar residues" evidence="8">
    <location>
        <begin position="1132"/>
        <end position="1158"/>
    </location>
</feature>
<evidence type="ECO:0000256" key="2">
    <source>
        <dbReference type="ARBA" id="ARBA00004496"/>
    </source>
</evidence>
<dbReference type="InterPro" id="IPR001494">
    <property type="entry name" value="Importin-beta_N"/>
</dbReference>
<dbReference type="Proteomes" id="UP000001357">
    <property type="component" value="Unassembled WGS sequence"/>
</dbReference>
<dbReference type="Pfam" id="PF08683">
    <property type="entry name" value="CAMSAP_CKK"/>
    <property type="match status" value="1"/>
</dbReference>
<comment type="subcellular location">
    <subcellularLocation>
        <location evidence="2">Cytoplasm</location>
    </subcellularLocation>
    <subcellularLocation>
        <location evidence="1">Nucleus</location>
    </subcellularLocation>
</comment>
<evidence type="ECO:0000256" key="6">
    <source>
        <dbReference type="ARBA" id="ARBA00022927"/>
    </source>
</evidence>
<evidence type="ECO:0000256" key="1">
    <source>
        <dbReference type="ARBA" id="ARBA00004123"/>
    </source>
</evidence>
<dbReference type="FunFam" id="1.25.10.10:FF:000401">
    <property type="entry name" value="Ranbp16, isoform H"/>
    <property type="match status" value="1"/>
</dbReference>
<dbReference type="InterPro" id="IPR011033">
    <property type="entry name" value="PRC_barrel-like_sf"/>
</dbReference>
<evidence type="ECO:0000313" key="12">
    <source>
        <dbReference type="Proteomes" id="UP000001357"/>
    </source>
</evidence>
<gene>
    <name evidence="11" type="ORF">MONBRDRAFT_27806</name>
</gene>
<dbReference type="InterPro" id="IPR014797">
    <property type="entry name" value="CKK_CAMSAP"/>
</dbReference>
<feature type="region of interest" description="Disordered" evidence="8">
    <location>
        <begin position="280"/>
        <end position="519"/>
    </location>
</feature>
<evidence type="ECO:0000313" key="11">
    <source>
        <dbReference type="EMBL" id="EDQ87045.1"/>
    </source>
</evidence>
<dbReference type="InterPro" id="IPR016024">
    <property type="entry name" value="ARM-type_fold"/>
</dbReference>
<feature type="compositionally biased region" description="Acidic residues" evidence="8">
    <location>
        <begin position="735"/>
        <end position="749"/>
    </location>
</feature>
<feature type="domain" description="CKK" evidence="10">
    <location>
        <begin position="1424"/>
        <end position="1564"/>
    </location>
</feature>
<organism evidence="11 12">
    <name type="scientific">Monosiga brevicollis</name>
    <name type="common">Choanoflagellate</name>
    <dbReference type="NCBI Taxonomy" id="81824"/>
    <lineage>
        <taxon>Eukaryota</taxon>
        <taxon>Choanoflagellata</taxon>
        <taxon>Craspedida</taxon>
        <taxon>Salpingoecidae</taxon>
        <taxon>Monosiga</taxon>
    </lineage>
</organism>
<dbReference type="GO" id="GO:0005643">
    <property type="term" value="C:nuclear pore"/>
    <property type="evidence" value="ECO:0000318"/>
    <property type="project" value="GO_Central"/>
</dbReference>
<keyword evidence="4" id="KW-0813">Transport</keyword>
<feature type="compositionally biased region" description="Polar residues" evidence="8">
    <location>
        <begin position="1296"/>
        <end position="1308"/>
    </location>
</feature>
<dbReference type="GO" id="GO:0008017">
    <property type="term" value="F:microtubule binding"/>
    <property type="evidence" value="ECO:0007669"/>
    <property type="project" value="InterPro"/>
</dbReference>
<feature type="compositionally biased region" description="Low complexity" evidence="8">
    <location>
        <begin position="472"/>
        <end position="484"/>
    </location>
</feature>
<dbReference type="PROSITE" id="PS51508">
    <property type="entry name" value="CKK"/>
    <property type="match status" value="1"/>
</dbReference>
<dbReference type="InterPro" id="IPR044189">
    <property type="entry name" value="XPO4/7-like"/>
</dbReference>
<feature type="region of interest" description="Disordered" evidence="8">
    <location>
        <begin position="1"/>
        <end position="56"/>
    </location>
</feature>
<dbReference type="PANTHER" id="PTHR12596:SF2">
    <property type="entry name" value="EXPORTIN-7 ISOFORM X1"/>
    <property type="match status" value="1"/>
</dbReference>
<feature type="region of interest" description="Disordered" evidence="8">
    <location>
        <begin position="537"/>
        <end position="558"/>
    </location>
</feature>
<dbReference type="PANTHER" id="PTHR12596">
    <property type="entry name" value="EXPORTIN 4,7-RELATED"/>
    <property type="match status" value="1"/>
</dbReference>
<feature type="compositionally biased region" description="Polar residues" evidence="8">
    <location>
        <begin position="344"/>
        <end position="359"/>
    </location>
</feature>
<feature type="compositionally biased region" description="Low complexity" evidence="8">
    <location>
        <begin position="1315"/>
        <end position="1326"/>
    </location>
</feature>
<feature type="compositionally biased region" description="Basic and acidic residues" evidence="8">
    <location>
        <begin position="1122"/>
        <end position="1131"/>
    </location>
</feature>
<feature type="region of interest" description="Disordered" evidence="8">
    <location>
        <begin position="1086"/>
        <end position="1247"/>
    </location>
</feature>
<dbReference type="STRING" id="81824.A9V6D4"/>
<feature type="compositionally biased region" description="Low complexity" evidence="8">
    <location>
        <begin position="537"/>
        <end position="546"/>
    </location>
</feature>
<dbReference type="SUPFAM" id="SSF81995">
    <property type="entry name" value="beta-sandwich domain of Sec23/24"/>
    <property type="match status" value="1"/>
</dbReference>
<feature type="region of interest" description="Disordered" evidence="8">
    <location>
        <begin position="2615"/>
        <end position="2640"/>
    </location>
</feature>
<feature type="region of interest" description="Disordered" evidence="8">
    <location>
        <begin position="596"/>
        <end position="619"/>
    </location>
</feature>
<feature type="compositionally biased region" description="Low complexity" evidence="8">
    <location>
        <begin position="21"/>
        <end position="31"/>
    </location>
</feature>
<dbReference type="GO" id="GO:0031267">
    <property type="term" value="F:small GTPase binding"/>
    <property type="evidence" value="ECO:0007669"/>
    <property type="project" value="InterPro"/>
</dbReference>
<dbReference type="Gene3D" id="3.10.20.360">
    <property type="entry name" value="CKK domain"/>
    <property type="match status" value="1"/>
</dbReference>
<feature type="region of interest" description="Disordered" evidence="8">
    <location>
        <begin position="1283"/>
        <end position="1428"/>
    </location>
</feature>
<feature type="compositionally biased region" description="Basic and acidic residues" evidence="8">
    <location>
        <begin position="420"/>
        <end position="439"/>
    </location>
</feature>
<feature type="compositionally biased region" description="Low complexity" evidence="8">
    <location>
        <begin position="84"/>
        <end position="95"/>
    </location>
</feature>
<name>A9V6D4_MONBE</name>
<dbReference type="eggNOG" id="KOG1410">
    <property type="taxonomic scope" value="Eukaryota"/>
</dbReference>
<evidence type="ECO:0000256" key="8">
    <source>
        <dbReference type="SAM" id="MobiDB-lite"/>
    </source>
</evidence>
<keyword evidence="7" id="KW-0539">Nucleus</keyword>
<keyword evidence="12" id="KW-1185">Reference proteome</keyword>
<evidence type="ECO:0000256" key="3">
    <source>
        <dbReference type="ARBA" id="ARBA00009466"/>
    </source>
</evidence>
<protein>
    <submittedName>
        <fullName evidence="11">Uncharacterized protein</fullName>
    </submittedName>
</protein>
<dbReference type="Pfam" id="PF25795">
    <property type="entry name" value="TPR_XPO7"/>
    <property type="match status" value="1"/>
</dbReference>
<keyword evidence="5" id="KW-0963">Cytoplasm</keyword>
<feature type="compositionally biased region" description="Polar residues" evidence="8">
    <location>
        <begin position="1382"/>
        <end position="1397"/>
    </location>
</feature>
<dbReference type="KEGG" id="mbr:MONBRDRAFT_27806"/>
<accession>A9V6D4</accession>
<evidence type="ECO:0000259" key="10">
    <source>
        <dbReference type="PROSITE" id="PS51508"/>
    </source>
</evidence>
<feature type="compositionally biased region" description="Low complexity" evidence="8">
    <location>
        <begin position="1171"/>
        <end position="1222"/>
    </location>
</feature>
<feature type="compositionally biased region" description="Polar residues" evidence="8">
    <location>
        <begin position="1086"/>
        <end position="1095"/>
    </location>
</feature>
<dbReference type="eggNOG" id="KOG3654">
    <property type="taxonomic scope" value="Eukaryota"/>
</dbReference>
<proteinExistence type="inferred from homology"/>
<evidence type="ECO:0000256" key="4">
    <source>
        <dbReference type="ARBA" id="ARBA00022448"/>
    </source>
</evidence>
<feature type="compositionally biased region" description="Polar residues" evidence="8">
    <location>
        <begin position="385"/>
        <end position="396"/>
    </location>
</feature>